<sequence>MTNTEDEGRLRRCLEAMVKIIEDTMRKLTDQNQSGHLTTDGTLDTNIYTFTLDPQVNALLDDMKYHLEEELSKNIPKLLTLSRKYLLNFLHQYNYNQETHEFASPFNVGMLKDFANDAQQMLASLKAFQAAFNGDEGEVKHFLKKYPTMKDSPGLWGTTILYSAARNNHFNLVRFLLIKARCSVNAQNQQHIKRALDRAIEDDPDFARNPSAGSTALHGACFGDHLKIVEFLFEHGADCFLRNHAAETPIDNARQRPSIIKYFKDNLVSSYSIKTDDLPHLPITTEDENTLVDCFWEYKPFTSEQWYPFSEPEATTLQGSMIFKEDNEFKHEIHLRVRAGTYAVSLIQFLRSGKDSGFTQKIAWVRCRGSSIVNFNCYCLWQIMFTKYPKAETEPSLTMLTIPTVYDSNFKVRLHSWYFCDAKTETRLDHTMKYRRKYLRLELPRVCQDELVFDLQTFSFANGSGSIAGYIRWIPKMISNNPRNKNKIIGIDDFQALAHLKPIPLTTARLRQVERNADRMSTVNDDDDDDGMFRNDEDYDSDTDASDVEDDGSVHRAINEMPNTPINQVWSVKDLTGNIESKSDTSEDFGAKRMEDFINEAAATVRLSQQESFEESMASGSSNNDKQSAQVNEQLRELEKNNEKLNNDLANERQRIQDLLDSDSQHEQEIERLLNRITDMEKNQKEYEQQKQKLKAMDKNIKTLDYKSIQVEVIHRYLAPKHSIIILHLQSLLKNIDPSFNDRVPKIVFSKESSQYVVTVIGFSAHQQGFKDLLQRIWSLMNVIQSAKKFYQRYIHRETRQMMKEAVFRVKPQTHSWKQYVATFSELLETKKTEYEKKFEVFLDEQANALIDQCIVDKLPKPWEDIRKAADQFLQNQPFMNEIEHLKRVALEQFIKENILVQRAKLDTKPSTKSVAVLQEFIDKVQKEFQTLKLYQGYELKHFALIPKLLQRLTLYYGCFKVQLPLYESCKDLLNKIEKSPVVTISTSTGSGKSTLLPVLLIAEGYDRVIVTQPRRLPCQLICKRVNQTMGNDSESLKNPIAGWAVSGTERHPDAAIVYLTDGLLKERLLYDSNLISTQTKLNKSVVFFIDEVHERSVNIDLCLALLARTLTNQPELKTKIKVVVSSATLDASVPRLFSKIGLAEFQMPQMGTLYKVTEIARPNENPIDIIQELCKKRKRHEQILCFVSSVGEVTQSCQQINEISRETIVAYPLIQSQHPNVQQDHIEHGTVFFSTTIAETSLTFPCLKYVVDTGMINVPVYDFESKRTVLREIPAAQSTIKQRLGRLGRTQPGEYYSLYNFKPDAVPYPVPQICQSDLMSIEFSLRKSPLKAGFNHMKTYLPDKPPQKVIDTTIAQLQDLNILEKGSNDKLTKHGEELAKLPDFGSLAMSKAVLAALVQYGCGRDLICLSAILGVLNTTALLKRLPQHLKSSDGDFMTLLHVMDRILLIKQSTPANQFNLDQVCQAEGLREIQHIIRQALRRYQTLEKAFNQSPSFCASAQTQSGDWELIAKSLLTGYYDNVFVSMKELQDRSHLYIRYNKPTDVVKLDLQSTLTRPISIAPVSLVLARDIRHSTTVRATGIISFVGEIKAEWLDYPLEREFELTNDEETYLNSGNRYSGAQTKFSHRINMALGSQRMKFKGPSGVVLDAELHLRQQMISELTFNLVGTANMTDDSNFSLNLLSVMKRINIFNPMKWRWAAERQVEITINSNTTAKTCDIVIKGRDSDNQKVKKEFQAFLSWLRGCAVIRHPNDFVSPRVLHPAMRREKETREMEERISRVTDSKRTPVDLFKAVRGKKATRETRMEAVAWIAVCRFDCKLEGGFVRDWIVDGNASKPTAITDPKKWIDTNNPMPALIKEVVPGDLDCHLPSHIYFDIEKFQDELYRYGITCEVKRDTWRYVLLFDLNEPTGPFTMDLIEPHVALTHDRIDLDVSNLSVEKDYTHELGMRIDIQRKPYEIDLEKIVKHIKSKRFQVLRPIDTYVQQRIDKMIRRGWTQDGPVMSILPNPHHQHYAILVPLPTSATLYIDVSAKMASISAVQIISIEEIRNPFLEEIYEGIKKLTSKQCPNQNPNEQELFHGAKSLGAKGITEDGYDDRYFSKDGLYGHGAYFADNPQKSHGYTDANPNDGTRVMFYNKVLLGESKVLTATDKTLVSAPLGFHSIIGKHSTMTEYIVYRYGQALPYLKIVYKA</sequence>
<evidence type="ECO:0000256" key="1">
    <source>
        <dbReference type="ARBA" id="ARBA00022741"/>
    </source>
</evidence>
<evidence type="ECO:0000256" key="3">
    <source>
        <dbReference type="ARBA" id="ARBA00022806"/>
    </source>
</evidence>
<reference evidence="12" key="1">
    <citation type="submission" date="2021-02" db="EMBL/GenBank/DDBJ databases">
        <authorList>
            <person name="Nowell W R."/>
        </authorList>
    </citation>
    <scope>NUCLEOTIDE SEQUENCE</scope>
</reference>
<feature type="domain" description="PARP catalytic" evidence="9">
    <location>
        <begin position="2009"/>
        <end position="2193"/>
    </location>
</feature>
<dbReference type="InterPro" id="IPR012317">
    <property type="entry name" value="Poly(ADP-ribose)pol_cat_dom"/>
</dbReference>
<dbReference type="EC" id="2.4.2.-" evidence="7"/>
<evidence type="ECO:0000313" key="12">
    <source>
        <dbReference type="EMBL" id="CAF1294079.1"/>
    </source>
</evidence>
<feature type="domain" description="Helicase C-terminal" evidence="11">
    <location>
        <begin position="1169"/>
        <end position="1330"/>
    </location>
</feature>
<dbReference type="SMART" id="SM00847">
    <property type="entry name" value="HA2"/>
    <property type="match status" value="1"/>
</dbReference>
<protein>
    <recommendedName>
        <fullName evidence="7">Poly [ADP-ribose] polymerase</fullName>
        <shortName evidence="7">PARP</shortName>
        <ecNumber evidence="7">2.4.2.-</ecNumber>
    </recommendedName>
</protein>
<dbReference type="SUPFAM" id="SSF48403">
    <property type="entry name" value="Ankyrin repeat"/>
    <property type="match status" value="1"/>
</dbReference>
<keyword evidence="3" id="KW-0347">Helicase</keyword>
<keyword evidence="6" id="KW-0040">ANK repeat</keyword>
<feature type="region of interest" description="Disordered" evidence="8">
    <location>
        <begin position="608"/>
        <end position="633"/>
    </location>
</feature>
<dbReference type="GO" id="GO:0003950">
    <property type="term" value="F:NAD+ poly-ADP-ribosyltransferase activity"/>
    <property type="evidence" value="ECO:0007669"/>
    <property type="project" value="UniProtKB-UniRule"/>
</dbReference>
<dbReference type="Proteomes" id="UP000663828">
    <property type="component" value="Unassembled WGS sequence"/>
</dbReference>
<organism evidence="12 13">
    <name type="scientific">Adineta ricciae</name>
    <name type="common">Rotifer</name>
    <dbReference type="NCBI Taxonomy" id="249248"/>
    <lineage>
        <taxon>Eukaryota</taxon>
        <taxon>Metazoa</taxon>
        <taxon>Spiralia</taxon>
        <taxon>Gnathifera</taxon>
        <taxon>Rotifera</taxon>
        <taxon>Eurotatoria</taxon>
        <taxon>Bdelloidea</taxon>
        <taxon>Adinetida</taxon>
        <taxon>Adinetidae</taxon>
        <taxon>Adineta</taxon>
    </lineage>
</organism>
<keyword evidence="13" id="KW-1185">Reference proteome</keyword>
<dbReference type="SUPFAM" id="SSF56399">
    <property type="entry name" value="ADP-ribosylation"/>
    <property type="match status" value="1"/>
</dbReference>
<comment type="similarity">
    <text evidence="5">Belongs to the DEAD box helicase family. DEAH subfamily. PRP16 sub-subfamily.</text>
</comment>
<feature type="domain" description="Helicase ATP-binding" evidence="10">
    <location>
        <begin position="974"/>
        <end position="1148"/>
    </location>
</feature>
<keyword evidence="2" id="KW-0378">Hydrolase</keyword>
<dbReference type="SMART" id="SM00248">
    <property type="entry name" value="ANK"/>
    <property type="match status" value="2"/>
</dbReference>
<dbReference type="PROSITE" id="PS50297">
    <property type="entry name" value="ANK_REP_REGION"/>
    <property type="match status" value="1"/>
</dbReference>
<dbReference type="PROSITE" id="PS51059">
    <property type="entry name" value="PARP_CATALYTIC"/>
    <property type="match status" value="1"/>
</dbReference>
<gene>
    <name evidence="12" type="ORF">XAT740_LOCUS28498</name>
</gene>
<dbReference type="Gene3D" id="1.20.120.1080">
    <property type="match status" value="1"/>
</dbReference>
<dbReference type="GO" id="GO:0004386">
    <property type="term" value="F:helicase activity"/>
    <property type="evidence" value="ECO:0007669"/>
    <property type="project" value="UniProtKB-KW"/>
</dbReference>
<evidence type="ECO:0000259" key="11">
    <source>
        <dbReference type="PROSITE" id="PS51194"/>
    </source>
</evidence>
<feature type="compositionally biased region" description="Acidic residues" evidence="8">
    <location>
        <begin position="537"/>
        <end position="550"/>
    </location>
</feature>
<evidence type="ECO:0000256" key="5">
    <source>
        <dbReference type="ARBA" id="ARBA00038040"/>
    </source>
</evidence>
<dbReference type="EMBL" id="CAJNOR010002436">
    <property type="protein sequence ID" value="CAF1294079.1"/>
    <property type="molecule type" value="Genomic_DNA"/>
</dbReference>
<dbReference type="Gene3D" id="3.90.228.10">
    <property type="match status" value="1"/>
</dbReference>
<dbReference type="PANTHER" id="PTHR18934">
    <property type="entry name" value="ATP-DEPENDENT RNA HELICASE"/>
    <property type="match status" value="1"/>
</dbReference>
<dbReference type="InterPro" id="IPR014001">
    <property type="entry name" value="Helicase_ATP-bd"/>
</dbReference>
<dbReference type="GO" id="GO:0016787">
    <property type="term" value="F:hydrolase activity"/>
    <property type="evidence" value="ECO:0007669"/>
    <property type="project" value="UniProtKB-KW"/>
</dbReference>
<accession>A0A815D5S7</accession>
<dbReference type="PANTHER" id="PTHR18934:SF91">
    <property type="entry name" value="PRE-MRNA-SPLICING FACTOR ATP-DEPENDENT RNA HELICASE PRP16"/>
    <property type="match status" value="1"/>
</dbReference>
<keyword evidence="7" id="KW-0328">Glycosyltransferase</keyword>
<dbReference type="CDD" id="cd17917">
    <property type="entry name" value="DEXHc_RHA-like"/>
    <property type="match status" value="1"/>
</dbReference>
<comment type="caution">
    <text evidence="12">The sequence shown here is derived from an EMBL/GenBank/DDBJ whole genome shotgun (WGS) entry which is preliminary data.</text>
</comment>
<dbReference type="Gene3D" id="3.40.50.300">
    <property type="entry name" value="P-loop containing nucleotide triphosphate hydrolases"/>
    <property type="match status" value="2"/>
</dbReference>
<dbReference type="InterPro" id="IPR007502">
    <property type="entry name" value="Helicase-assoc_dom"/>
</dbReference>
<dbReference type="SUPFAM" id="SSF52540">
    <property type="entry name" value="P-loop containing nucleoside triphosphate hydrolases"/>
    <property type="match status" value="1"/>
</dbReference>
<dbReference type="Gene3D" id="1.25.40.20">
    <property type="entry name" value="Ankyrin repeat-containing domain"/>
    <property type="match status" value="1"/>
</dbReference>
<evidence type="ECO:0000313" key="13">
    <source>
        <dbReference type="Proteomes" id="UP000663828"/>
    </source>
</evidence>
<evidence type="ECO:0000256" key="2">
    <source>
        <dbReference type="ARBA" id="ARBA00022801"/>
    </source>
</evidence>
<dbReference type="InterPro" id="IPR001650">
    <property type="entry name" value="Helicase_C-like"/>
</dbReference>
<feature type="compositionally biased region" description="Polar residues" evidence="8">
    <location>
        <begin position="618"/>
        <end position="631"/>
    </location>
</feature>
<evidence type="ECO:0000256" key="7">
    <source>
        <dbReference type="RuleBase" id="RU362114"/>
    </source>
</evidence>
<dbReference type="Pfam" id="PF00271">
    <property type="entry name" value="Helicase_C"/>
    <property type="match status" value="1"/>
</dbReference>
<dbReference type="GO" id="GO:0005524">
    <property type="term" value="F:ATP binding"/>
    <property type="evidence" value="ECO:0007669"/>
    <property type="project" value="UniProtKB-KW"/>
</dbReference>
<evidence type="ECO:0000259" key="10">
    <source>
        <dbReference type="PROSITE" id="PS51192"/>
    </source>
</evidence>
<keyword evidence="7" id="KW-0808">Transferase</keyword>
<dbReference type="PROSITE" id="PS51192">
    <property type="entry name" value="HELICASE_ATP_BIND_1"/>
    <property type="match status" value="1"/>
</dbReference>
<proteinExistence type="inferred from homology"/>
<dbReference type="SMART" id="SM00487">
    <property type="entry name" value="DEXDc"/>
    <property type="match status" value="1"/>
</dbReference>
<dbReference type="InterPro" id="IPR002110">
    <property type="entry name" value="Ankyrin_rpt"/>
</dbReference>
<evidence type="ECO:0000259" key="9">
    <source>
        <dbReference type="PROSITE" id="PS51059"/>
    </source>
</evidence>
<evidence type="ECO:0000256" key="4">
    <source>
        <dbReference type="ARBA" id="ARBA00022840"/>
    </source>
</evidence>
<dbReference type="InterPro" id="IPR036770">
    <property type="entry name" value="Ankyrin_rpt-contain_sf"/>
</dbReference>
<feature type="repeat" description="ANK" evidence="6">
    <location>
        <begin position="212"/>
        <end position="244"/>
    </location>
</feature>
<name>A0A815D5S7_ADIRI</name>
<dbReference type="InterPro" id="IPR027417">
    <property type="entry name" value="P-loop_NTPase"/>
</dbReference>
<feature type="region of interest" description="Disordered" evidence="8">
    <location>
        <begin position="516"/>
        <end position="550"/>
    </location>
</feature>
<dbReference type="Pfam" id="PF12796">
    <property type="entry name" value="Ank_2"/>
    <property type="match status" value="1"/>
</dbReference>
<dbReference type="PROSITE" id="PS51194">
    <property type="entry name" value="HELICASE_CTER"/>
    <property type="match status" value="1"/>
</dbReference>
<keyword evidence="7" id="KW-0520">NAD</keyword>
<dbReference type="GO" id="GO:0003723">
    <property type="term" value="F:RNA binding"/>
    <property type="evidence" value="ECO:0007669"/>
    <property type="project" value="TreeGrafter"/>
</dbReference>
<keyword evidence="4" id="KW-0067">ATP-binding</keyword>
<dbReference type="PROSITE" id="PS50088">
    <property type="entry name" value="ANK_REPEAT"/>
    <property type="match status" value="1"/>
</dbReference>
<evidence type="ECO:0000256" key="6">
    <source>
        <dbReference type="PROSITE-ProRule" id="PRU00023"/>
    </source>
</evidence>
<keyword evidence="1" id="KW-0547">Nucleotide-binding</keyword>
<evidence type="ECO:0000256" key="8">
    <source>
        <dbReference type="SAM" id="MobiDB-lite"/>
    </source>
</evidence>
<dbReference type="Pfam" id="PF00644">
    <property type="entry name" value="PARP"/>
    <property type="match status" value="1"/>
</dbReference>